<keyword evidence="5" id="KW-1185">Reference proteome</keyword>
<organism evidence="4 5">
    <name type="scientific">Turnera subulata</name>
    <dbReference type="NCBI Taxonomy" id="218843"/>
    <lineage>
        <taxon>Eukaryota</taxon>
        <taxon>Viridiplantae</taxon>
        <taxon>Streptophyta</taxon>
        <taxon>Embryophyta</taxon>
        <taxon>Tracheophyta</taxon>
        <taxon>Spermatophyta</taxon>
        <taxon>Magnoliopsida</taxon>
        <taxon>eudicotyledons</taxon>
        <taxon>Gunneridae</taxon>
        <taxon>Pentapetalae</taxon>
        <taxon>rosids</taxon>
        <taxon>fabids</taxon>
        <taxon>Malpighiales</taxon>
        <taxon>Passifloraceae</taxon>
        <taxon>Turnera</taxon>
    </lineage>
</organism>
<dbReference type="FunFam" id="3.10.450.50:FF:000003">
    <property type="entry name" value="Nuclear transport factor 2 family protein"/>
    <property type="match status" value="1"/>
</dbReference>
<dbReference type="SUPFAM" id="SSF54427">
    <property type="entry name" value="NTF2-like"/>
    <property type="match status" value="1"/>
</dbReference>
<protein>
    <recommendedName>
        <fullName evidence="3">NTF2 domain-containing protein</fullName>
    </recommendedName>
</protein>
<dbReference type="PANTHER" id="PTHR10693:SF20">
    <property type="entry name" value="AT27578P"/>
    <property type="match status" value="1"/>
</dbReference>
<feature type="region of interest" description="Disordered" evidence="2">
    <location>
        <begin position="255"/>
        <end position="280"/>
    </location>
</feature>
<accession>A0A9Q0FFN0</accession>
<dbReference type="GO" id="GO:1990904">
    <property type="term" value="C:ribonucleoprotein complex"/>
    <property type="evidence" value="ECO:0007669"/>
    <property type="project" value="TreeGrafter"/>
</dbReference>
<evidence type="ECO:0000256" key="1">
    <source>
        <dbReference type="ARBA" id="ARBA00022884"/>
    </source>
</evidence>
<evidence type="ECO:0000313" key="4">
    <source>
        <dbReference type="EMBL" id="KAJ4830613.1"/>
    </source>
</evidence>
<dbReference type="AlphaFoldDB" id="A0A9Q0FFN0"/>
<feature type="region of interest" description="Disordered" evidence="2">
    <location>
        <begin position="182"/>
        <end position="209"/>
    </location>
</feature>
<evidence type="ECO:0000313" key="5">
    <source>
        <dbReference type="Proteomes" id="UP001141552"/>
    </source>
</evidence>
<feature type="domain" description="NTF2" evidence="3">
    <location>
        <begin position="20"/>
        <end position="136"/>
    </location>
</feature>
<dbReference type="GO" id="GO:0003729">
    <property type="term" value="F:mRNA binding"/>
    <property type="evidence" value="ECO:0007669"/>
    <property type="project" value="TreeGrafter"/>
</dbReference>
<dbReference type="InterPro" id="IPR032710">
    <property type="entry name" value="NTF2-like_dom_sf"/>
</dbReference>
<dbReference type="InterPro" id="IPR002075">
    <property type="entry name" value="NTF2_dom"/>
</dbReference>
<dbReference type="Pfam" id="PF02136">
    <property type="entry name" value="NTF2"/>
    <property type="match status" value="1"/>
</dbReference>
<dbReference type="CDD" id="cd00780">
    <property type="entry name" value="NTF2"/>
    <property type="match status" value="1"/>
</dbReference>
<evidence type="ECO:0000256" key="2">
    <source>
        <dbReference type="SAM" id="MobiDB-lite"/>
    </source>
</evidence>
<proteinExistence type="predicted"/>
<dbReference type="InterPro" id="IPR018222">
    <property type="entry name" value="Nuclear_transport_factor_2_euk"/>
</dbReference>
<keyword evidence="1" id="KW-0694">RNA-binding</keyword>
<dbReference type="InterPro" id="IPR039539">
    <property type="entry name" value="Ras_GTPase_bind_prot"/>
</dbReference>
<dbReference type="Gene3D" id="3.10.450.50">
    <property type="match status" value="1"/>
</dbReference>
<name>A0A9Q0FFN0_9ROSI</name>
<dbReference type="PROSITE" id="PS50177">
    <property type="entry name" value="NTF2_DOMAIN"/>
    <property type="match status" value="1"/>
</dbReference>
<feature type="compositionally biased region" description="Polar residues" evidence="2">
    <location>
        <begin position="255"/>
        <end position="278"/>
    </location>
</feature>
<sequence>MLSPEMAAPVVQSPVTADIVGHAFVHQYYLILHQSPELVHRFYQDGSKLGRHGEDGIMSTTTTMQAINEKILSLGYAGYVAEISSVDSQESFNGGVLVLVTGFLKGNDNLRLKFTQTFFLAPQDKGYYVLNDVFRYVDGPKHQDGNEDHDSNVECHPTPVQESASVQENHISVLTAQSEEVNGGEVYNPPENGDDVVEEQEEEEEPVPEVVDEVPDVVEVVADSQTVSESDTKVEDLPKKSYASIVRVLKVNAAPSASPTSTPLRSAPKSQDPMTTVVSPLSPPLMPLKMGILKRLKLRDLPSMLKVCLQMPHLHYLRMSSRNLGQLDPVVSKLDVKRDLVLALWNLKWQVLCKVHWRELLLMLQASPIMINGCRVIVEEKRSTYRGKLGTIGDGFHLEQGLGTEMREQEDVATLGAEVMAGVILLEEQIMETGEEIEVDFQIVEVMGIGGLTRWEAMVDVQTVLVG</sequence>
<feature type="compositionally biased region" description="Acidic residues" evidence="2">
    <location>
        <begin position="192"/>
        <end position="209"/>
    </location>
</feature>
<reference evidence="4" key="2">
    <citation type="journal article" date="2023" name="Plants (Basel)">
        <title>Annotation of the Turnera subulata (Passifloraceae) Draft Genome Reveals the S-Locus Evolved after the Divergence of Turneroideae from Passifloroideae in a Stepwise Manner.</title>
        <authorList>
            <person name="Henning P.M."/>
            <person name="Roalson E.H."/>
            <person name="Mir W."/>
            <person name="McCubbin A.G."/>
            <person name="Shore J.S."/>
        </authorList>
    </citation>
    <scope>NUCLEOTIDE SEQUENCE</scope>
    <source>
        <strain evidence="4">F60SS</strain>
    </source>
</reference>
<comment type="caution">
    <text evidence="4">The sequence shown here is derived from an EMBL/GenBank/DDBJ whole genome shotgun (WGS) entry which is preliminary data.</text>
</comment>
<dbReference type="PANTHER" id="PTHR10693">
    <property type="entry name" value="RAS GTPASE-ACTIVATING PROTEIN-BINDING PROTEIN"/>
    <property type="match status" value="1"/>
</dbReference>
<dbReference type="Proteomes" id="UP001141552">
    <property type="component" value="Unassembled WGS sequence"/>
</dbReference>
<reference evidence="4" key="1">
    <citation type="submission" date="2022-02" db="EMBL/GenBank/DDBJ databases">
        <authorList>
            <person name="Henning P.M."/>
            <person name="McCubbin A.G."/>
            <person name="Shore J.S."/>
        </authorList>
    </citation>
    <scope>NUCLEOTIDE SEQUENCE</scope>
    <source>
        <strain evidence="4">F60SS</strain>
        <tissue evidence="4">Leaves</tissue>
    </source>
</reference>
<dbReference type="OrthoDB" id="339151at2759"/>
<dbReference type="GO" id="GO:0005829">
    <property type="term" value="C:cytosol"/>
    <property type="evidence" value="ECO:0007669"/>
    <property type="project" value="TreeGrafter"/>
</dbReference>
<dbReference type="EMBL" id="JAKUCV010005586">
    <property type="protein sequence ID" value="KAJ4830613.1"/>
    <property type="molecule type" value="Genomic_DNA"/>
</dbReference>
<evidence type="ECO:0000259" key="3">
    <source>
        <dbReference type="PROSITE" id="PS50177"/>
    </source>
</evidence>
<gene>
    <name evidence="4" type="ORF">Tsubulata_030436</name>
</gene>